<reference evidence="7" key="1">
    <citation type="journal article" date="2014" name="Genome Announc.">
        <title>De novo whole-genome sequence and genome annotation of Lichtheimia ramosa.</title>
        <authorList>
            <person name="Linde J."/>
            <person name="Schwartze V."/>
            <person name="Binder U."/>
            <person name="Lass-Florl C."/>
            <person name="Voigt K."/>
            <person name="Horn F."/>
        </authorList>
    </citation>
    <scope>NUCLEOTIDE SEQUENCE</scope>
    <source>
        <strain evidence="7">JMRC FSU:6197</strain>
    </source>
</reference>
<gene>
    <name evidence="7" type="ORF">LRAMOSA10279</name>
</gene>
<dbReference type="Gene3D" id="1.20.900.10">
    <property type="entry name" value="Dbl homology (DH) domain"/>
    <property type="match status" value="1"/>
</dbReference>
<dbReference type="GO" id="GO:0035556">
    <property type="term" value="P:intracellular signal transduction"/>
    <property type="evidence" value="ECO:0007669"/>
    <property type="project" value="InterPro"/>
</dbReference>
<dbReference type="InterPro" id="IPR052233">
    <property type="entry name" value="Rho-type_GEFs"/>
</dbReference>
<evidence type="ECO:0000256" key="2">
    <source>
        <dbReference type="ARBA" id="ARBA00022658"/>
    </source>
</evidence>
<evidence type="ECO:0000256" key="1">
    <source>
        <dbReference type="ARBA" id="ARBA00022553"/>
    </source>
</evidence>
<dbReference type="InterPro" id="IPR035899">
    <property type="entry name" value="DBL_dom_sf"/>
</dbReference>
<dbReference type="SMART" id="SM00036">
    <property type="entry name" value="CNH"/>
    <property type="match status" value="1"/>
</dbReference>
<evidence type="ECO:0000256" key="3">
    <source>
        <dbReference type="SAM" id="MobiDB-lite"/>
    </source>
</evidence>
<dbReference type="InterPro" id="IPR000591">
    <property type="entry name" value="DEP_dom"/>
</dbReference>
<accession>A0A077WP64</accession>
<evidence type="ECO:0000259" key="5">
    <source>
        <dbReference type="PROSITE" id="PS50186"/>
    </source>
</evidence>
<dbReference type="InterPro" id="IPR001180">
    <property type="entry name" value="CNH_dom"/>
</dbReference>
<dbReference type="Gene3D" id="2.30.29.30">
    <property type="entry name" value="Pleckstrin-homology domain (PH domain)/Phosphotyrosine-binding domain (PTB)"/>
    <property type="match status" value="1"/>
</dbReference>
<sequence>MTNIRRQVFPITPPLSRCFSPTPSNDQHASTTTCLDHSTPSLQHRVHNGLSSRHSSFAIPTPPCSRNSDLQSSNSFFRGQPEPDTTSSTSSSLPSDTYAIGAYPGLLSYVANELRQRIILSDREKDGIEYKNTFTGQDGVDKILSIICSKDRHLAVRVGRALDSQHLFHDVAYERHLVDSPSEIYQFNDRVLVPTNTRDSESPEIPPPTPTTTDSFDDETTAAGLFEHDIETTSTSAATNHDFPSGVFVDLTRCYSPACMFDESPCYSYLCPKRIALTRQQRDQNSSNLERSSLSTSSLQYQRPRELWIDTVDPLVRQSISTTEWKRQEAIFELIFTEDNFMWIEPLTHSEDIIPDDTRRHTFIQHVFSNIMSIYQVHVQFLASLQDRQRERPIVEEIGDIILEFADYFDLFVDYGASRYQARFVLEHERMTNIAFSNFVVATEDHPASRRLQLNGYLSQPTTRLGRYTLLLDEILKYTPCNHPDQVTIPKALARIRSTLWRMNTRTGESKNRFDLQRIHANLRFKNPIDRVDLQLLHPARRIIKEDRLTKSPNPGSTEYQVILLDNFLLIARIKVQHGIPHYIIQRRPIPIIWLSVSTTEPKQPAAPVLPVLPGGIAASIGPHMAHHPIINHRPNAMYRRHSSFKSYANQHAFPITFHHMGRRGSGSFTLFSPSAPARKPWLDKIQELQSCMMRSTAVFNVIPAIKESEIYITDKANHMVTFNDGRQYVLGTSTGVFVGHNEPSSVSHKVLAVERVSQIEVLEGAQKLLVLANRTLWEYALQVVNNSIGCDKRRKQIQSSVPFFHVGYCLGTTLVCIPKGTFSSRIIVYEPQKLEEYSKKQKRAGRVPNPLDLPLKKFGEYHVPSEIWDIELSNTKMFVTTPRGIIILSIRDSKSIMPLNLLNYNDPLLSFITIRERDHLRTVPKRINFFRTPDAQHIVCYDEFAFYIDGQGNRARPEFLIEWKGMPESFIFSYPYLLAFEPNFIEIRDIFTGELVQVIRGKNIKCLTSHHLYRSKPSFIFGAMTDPTNDCVQFIFRLDHIVSSRKSAPPALSSP</sequence>
<feature type="region of interest" description="Disordered" evidence="3">
    <location>
        <begin position="195"/>
        <end position="217"/>
    </location>
</feature>
<dbReference type="PROSITE" id="PS50219">
    <property type="entry name" value="CNH"/>
    <property type="match status" value="1"/>
</dbReference>
<keyword evidence="1" id="KW-0597">Phosphoprotein</keyword>
<evidence type="ECO:0000313" key="7">
    <source>
        <dbReference type="EMBL" id="CDS08918.1"/>
    </source>
</evidence>
<dbReference type="SMART" id="SM00049">
    <property type="entry name" value="DEP"/>
    <property type="match status" value="1"/>
</dbReference>
<dbReference type="GO" id="GO:0005085">
    <property type="term" value="F:guanyl-nucleotide exchange factor activity"/>
    <property type="evidence" value="ECO:0007669"/>
    <property type="project" value="UniProtKB-KW"/>
</dbReference>
<feature type="region of interest" description="Disordered" evidence="3">
    <location>
        <begin position="12"/>
        <end position="94"/>
    </location>
</feature>
<evidence type="ECO:0008006" key="8">
    <source>
        <dbReference type="Google" id="ProtNLM"/>
    </source>
</evidence>
<dbReference type="EMBL" id="LK023328">
    <property type="protein sequence ID" value="CDS08918.1"/>
    <property type="molecule type" value="Genomic_DNA"/>
</dbReference>
<dbReference type="SMART" id="SM00325">
    <property type="entry name" value="RhoGEF"/>
    <property type="match status" value="1"/>
</dbReference>
<dbReference type="Pfam" id="PF00621">
    <property type="entry name" value="RhoGEF"/>
    <property type="match status" value="1"/>
</dbReference>
<dbReference type="Pfam" id="PF00780">
    <property type="entry name" value="CNH"/>
    <property type="match status" value="1"/>
</dbReference>
<dbReference type="Pfam" id="PF00610">
    <property type="entry name" value="DEP"/>
    <property type="match status" value="1"/>
</dbReference>
<feature type="domain" description="CNH" evidence="6">
    <location>
        <begin position="714"/>
        <end position="1015"/>
    </location>
</feature>
<dbReference type="OrthoDB" id="2272012at2759"/>
<dbReference type="PANTHER" id="PTHR46572">
    <property type="entry name" value="RHO1 GDP-GTP EXCHANGE PROTEIN 1-RELATED"/>
    <property type="match status" value="1"/>
</dbReference>
<dbReference type="InterPro" id="IPR036388">
    <property type="entry name" value="WH-like_DNA-bd_sf"/>
</dbReference>
<dbReference type="InterPro" id="IPR011993">
    <property type="entry name" value="PH-like_dom_sf"/>
</dbReference>
<dbReference type="PANTHER" id="PTHR46572:SF1">
    <property type="entry name" value="RHO1 GUANINE NUCLEOTIDE EXCHANGE FACTOR TUS1"/>
    <property type="match status" value="1"/>
</dbReference>
<dbReference type="InterPro" id="IPR041675">
    <property type="entry name" value="PH_5"/>
</dbReference>
<dbReference type="Pfam" id="PF15405">
    <property type="entry name" value="PH_5"/>
    <property type="match status" value="1"/>
</dbReference>
<proteinExistence type="predicted"/>
<dbReference type="SUPFAM" id="SSF48065">
    <property type="entry name" value="DBL homology domain (DH-domain)"/>
    <property type="match status" value="1"/>
</dbReference>
<evidence type="ECO:0000259" key="4">
    <source>
        <dbReference type="PROSITE" id="PS50010"/>
    </source>
</evidence>
<dbReference type="SUPFAM" id="SSF46785">
    <property type="entry name" value="Winged helix' DNA-binding domain"/>
    <property type="match status" value="1"/>
</dbReference>
<protein>
    <recommendedName>
        <fullName evidence="8">DH domain-containing protein</fullName>
    </recommendedName>
</protein>
<dbReference type="Gene3D" id="1.10.10.10">
    <property type="entry name" value="Winged helix-like DNA-binding domain superfamily/Winged helix DNA-binding domain"/>
    <property type="match status" value="1"/>
</dbReference>
<feature type="domain" description="DH" evidence="4">
    <location>
        <begin position="326"/>
        <end position="506"/>
    </location>
</feature>
<feature type="compositionally biased region" description="Low complexity" evidence="3">
    <location>
        <begin position="83"/>
        <end position="94"/>
    </location>
</feature>
<name>A0A077WP64_9FUNG</name>
<dbReference type="AlphaFoldDB" id="A0A077WP64"/>
<dbReference type="PROSITE" id="PS50186">
    <property type="entry name" value="DEP"/>
    <property type="match status" value="1"/>
</dbReference>
<evidence type="ECO:0000259" key="6">
    <source>
        <dbReference type="PROSITE" id="PS50219"/>
    </source>
</evidence>
<dbReference type="InterPro" id="IPR036390">
    <property type="entry name" value="WH_DNA-bd_sf"/>
</dbReference>
<dbReference type="SUPFAM" id="SSF50729">
    <property type="entry name" value="PH domain-like"/>
    <property type="match status" value="1"/>
</dbReference>
<keyword evidence="2" id="KW-0344">Guanine-nucleotide releasing factor</keyword>
<dbReference type="PROSITE" id="PS50010">
    <property type="entry name" value="DH_2"/>
    <property type="match status" value="1"/>
</dbReference>
<feature type="compositionally biased region" description="Polar residues" evidence="3">
    <location>
        <begin position="64"/>
        <end position="77"/>
    </location>
</feature>
<feature type="domain" description="DEP" evidence="5">
    <location>
        <begin position="114"/>
        <end position="189"/>
    </location>
</feature>
<dbReference type="InterPro" id="IPR000219">
    <property type="entry name" value="DH_dom"/>
</dbReference>
<dbReference type="CDD" id="cd00160">
    <property type="entry name" value="RhoGEF"/>
    <property type="match status" value="1"/>
</dbReference>
<feature type="compositionally biased region" description="Polar residues" evidence="3">
    <location>
        <begin position="19"/>
        <end position="42"/>
    </location>
</feature>
<organism evidence="7">
    <name type="scientific">Lichtheimia ramosa</name>
    <dbReference type="NCBI Taxonomy" id="688394"/>
    <lineage>
        <taxon>Eukaryota</taxon>
        <taxon>Fungi</taxon>
        <taxon>Fungi incertae sedis</taxon>
        <taxon>Mucoromycota</taxon>
        <taxon>Mucoromycotina</taxon>
        <taxon>Mucoromycetes</taxon>
        <taxon>Mucorales</taxon>
        <taxon>Lichtheimiaceae</taxon>
        <taxon>Lichtheimia</taxon>
    </lineage>
</organism>